<dbReference type="KEGG" id="qsa:O6P43_001068"/>
<keyword evidence="1" id="KW-0175">Coiled coil</keyword>
<dbReference type="GO" id="GO:0005737">
    <property type="term" value="C:cytoplasm"/>
    <property type="evidence" value="ECO:0007669"/>
    <property type="project" value="TreeGrafter"/>
</dbReference>
<dbReference type="PANTHER" id="PTHR23111:SF24">
    <property type="entry name" value="OS01G0203300 PROTEIN"/>
    <property type="match status" value="1"/>
</dbReference>
<feature type="region of interest" description="Disordered" evidence="2">
    <location>
        <begin position="125"/>
        <end position="151"/>
    </location>
</feature>
<dbReference type="AlphaFoldDB" id="A0AAD7QIA5"/>
<evidence type="ECO:0000256" key="2">
    <source>
        <dbReference type="SAM" id="MobiDB-lite"/>
    </source>
</evidence>
<keyword evidence="4" id="KW-1185">Reference proteome</keyword>
<dbReference type="GO" id="GO:0003729">
    <property type="term" value="F:mRNA binding"/>
    <property type="evidence" value="ECO:0007669"/>
    <property type="project" value="TreeGrafter"/>
</dbReference>
<gene>
    <name evidence="3" type="ORF">O6P43_001068</name>
</gene>
<proteinExistence type="predicted"/>
<dbReference type="EMBL" id="JARAOO010000001">
    <property type="protein sequence ID" value="KAJ7981860.1"/>
    <property type="molecule type" value="Genomic_DNA"/>
</dbReference>
<organism evidence="3 4">
    <name type="scientific">Quillaja saponaria</name>
    <name type="common">Soap bark tree</name>
    <dbReference type="NCBI Taxonomy" id="32244"/>
    <lineage>
        <taxon>Eukaryota</taxon>
        <taxon>Viridiplantae</taxon>
        <taxon>Streptophyta</taxon>
        <taxon>Embryophyta</taxon>
        <taxon>Tracheophyta</taxon>
        <taxon>Spermatophyta</taxon>
        <taxon>Magnoliopsida</taxon>
        <taxon>eudicotyledons</taxon>
        <taxon>Gunneridae</taxon>
        <taxon>Pentapetalae</taxon>
        <taxon>rosids</taxon>
        <taxon>fabids</taxon>
        <taxon>Fabales</taxon>
        <taxon>Quillajaceae</taxon>
        <taxon>Quillaja</taxon>
    </lineage>
</organism>
<feature type="compositionally biased region" description="Basic and acidic residues" evidence="2">
    <location>
        <begin position="137"/>
        <end position="151"/>
    </location>
</feature>
<evidence type="ECO:0000313" key="4">
    <source>
        <dbReference type="Proteomes" id="UP001163823"/>
    </source>
</evidence>
<comment type="caution">
    <text evidence="3">The sequence shown here is derived from an EMBL/GenBank/DDBJ whole genome shotgun (WGS) entry which is preliminary data.</text>
</comment>
<sequence>MSLFQTLLSRHFYSLIKFQTPLRISTKTHKFLCLIQRTVTSSPQPKAPVESESENKEKRKPLHLLFKEAVGLSEKAESCEIECINENNELKRKLKELEQEVKRLKSNSTRKEFANKGEYKKNTHKSLSAVFKNQSDNGERRKEGKSEEVEVQKQLSPEMEVFVNHLYIKGYFENANFIPRNKFDPSCFSSSYGRDFIKFAAQRFGKDHQEIAEWMSGDDLKRVVVFGCPSLDNKCVFAAKRLRKFFEIQEAAVCSKCVLKQSCKFVNYELKHEKTKTLSLNTVMRVITSYALELMPPQLVVPDEVKASVSQLLKEAMKLSKTT</sequence>
<feature type="coiled-coil region" evidence="1">
    <location>
        <begin position="80"/>
        <end position="114"/>
    </location>
</feature>
<accession>A0AAD7QIA5</accession>
<protein>
    <submittedName>
        <fullName evidence="3">Zinc finger protein VAR3, chloroplastic</fullName>
    </submittedName>
</protein>
<evidence type="ECO:0000313" key="3">
    <source>
        <dbReference type="EMBL" id="KAJ7981860.1"/>
    </source>
</evidence>
<dbReference type="PANTHER" id="PTHR23111">
    <property type="entry name" value="ZINC FINGER PROTEIN"/>
    <property type="match status" value="1"/>
</dbReference>
<reference evidence="3 4" key="1">
    <citation type="journal article" date="2023" name="Science">
        <title>Elucidation of the pathway for biosynthesis of saponin adjuvants from the soapbark tree.</title>
        <authorList>
            <person name="Reed J."/>
            <person name="Orme A."/>
            <person name="El-Demerdash A."/>
            <person name="Owen C."/>
            <person name="Martin L.B.B."/>
            <person name="Misra R.C."/>
            <person name="Kikuchi S."/>
            <person name="Rejzek M."/>
            <person name="Martin A.C."/>
            <person name="Harkess A."/>
            <person name="Leebens-Mack J."/>
            <person name="Louveau T."/>
            <person name="Stephenson M.J."/>
            <person name="Osbourn A."/>
        </authorList>
    </citation>
    <scope>NUCLEOTIDE SEQUENCE [LARGE SCALE GENOMIC DNA]</scope>
    <source>
        <strain evidence="3">S10</strain>
    </source>
</reference>
<name>A0AAD7QIA5_QUISA</name>
<dbReference type="Proteomes" id="UP001163823">
    <property type="component" value="Chromosome 1"/>
</dbReference>
<evidence type="ECO:0000256" key="1">
    <source>
        <dbReference type="SAM" id="Coils"/>
    </source>
</evidence>